<feature type="transmembrane region" description="Helical" evidence="1">
    <location>
        <begin position="24"/>
        <end position="41"/>
    </location>
</feature>
<dbReference type="EMBL" id="CM018038">
    <property type="protein sequence ID" value="KAA8537720.1"/>
    <property type="molecule type" value="Genomic_DNA"/>
</dbReference>
<evidence type="ECO:0000313" key="2">
    <source>
        <dbReference type="EMBL" id="KAA8537720.1"/>
    </source>
</evidence>
<keyword evidence="1" id="KW-1133">Transmembrane helix</keyword>
<accession>A0A5J5B529</accession>
<evidence type="ECO:0000313" key="3">
    <source>
        <dbReference type="Proteomes" id="UP000325577"/>
    </source>
</evidence>
<dbReference type="Gene3D" id="3.40.50.300">
    <property type="entry name" value="P-loop containing nucleotide triphosphate hydrolases"/>
    <property type="match status" value="1"/>
</dbReference>
<dbReference type="PANTHER" id="PTHR32175">
    <property type="entry name" value="PROTEIN, PUTATIVE, EXPRESSED-RELATED"/>
    <property type="match status" value="1"/>
</dbReference>
<dbReference type="InterPro" id="IPR052796">
    <property type="entry name" value="Nod_factor_sulfotransferase"/>
</dbReference>
<evidence type="ECO:0000256" key="1">
    <source>
        <dbReference type="SAM" id="Phobius"/>
    </source>
</evidence>
<proteinExistence type="predicted"/>
<protein>
    <recommendedName>
        <fullName evidence="4">Sulfotransferase</fullName>
    </recommendedName>
</protein>
<reference evidence="2 3" key="1">
    <citation type="submission" date="2019-09" db="EMBL/GenBank/DDBJ databases">
        <title>A chromosome-level genome assembly of the Chinese tupelo Nyssa sinensis.</title>
        <authorList>
            <person name="Yang X."/>
            <person name="Kang M."/>
            <person name="Yang Y."/>
            <person name="Xiong H."/>
            <person name="Wang M."/>
            <person name="Zhang Z."/>
            <person name="Wang Z."/>
            <person name="Wu H."/>
            <person name="Ma T."/>
            <person name="Liu J."/>
            <person name="Xi Z."/>
        </authorList>
    </citation>
    <scope>NUCLEOTIDE SEQUENCE [LARGE SCALE GENOMIC DNA]</scope>
    <source>
        <strain evidence="2">J267</strain>
        <tissue evidence="2">Leaf</tissue>
    </source>
</reference>
<evidence type="ECO:0008006" key="4">
    <source>
        <dbReference type="Google" id="ProtNLM"/>
    </source>
</evidence>
<dbReference type="SUPFAM" id="SSF52540">
    <property type="entry name" value="P-loop containing nucleoside triphosphate hydrolases"/>
    <property type="match status" value="1"/>
</dbReference>
<gene>
    <name evidence="2" type="ORF">F0562_027290</name>
</gene>
<dbReference type="AlphaFoldDB" id="A0A5J5B529"/>
<keyword evidence="1" id="KW-0812">Transmembrane</keyword>
<sequence>MAEDICFFHKDQTLVIKAPKKSPLLLRLVVLFFAMVCGVYICSICLKQTTPNTETKVPKIQLIEVDQHQPACRASGIEQWEIPFVHFPKPKSFNREECACNPVRLFAIFIEAEIWEWMRQWIKCITSDWFTSASKNECSAAIGFKWMLNQGLLSHHKEIAEYFNKRGVSAVFLFRRNLLRRMVSMLANSYDKGANSLQAHILAKYKPKINISSLIPTLKEGEETTAKAMEYFKSTRHIVLYYEDIVRNRTKLVDVLKFLRVPYRDLTSRQVKIHSGPLSNQVQNWDDVQNTLKGTPYESLLQADYKL</sequence>
<name>A0A5J5B529_9ASTE</name>
<dbReference type="Proteomes" id="UP000325577">
    <property type="component" value="Linkage Group LG15"/>
</dbReference>
<dbReference type="InterPro" id="IPR027417">
    <property type="entry name" value="P-loop_NTPase"/>
</dbReference>
<keyword evidence="1" id="KW-0472">Membrane</keyword>
<organism evidence="2 3">
    <name type="scientific">Nyssa sinensis</name>
    <dbReference type="NCBI Taxonomy" id="561372"/>
    <lineage>
        <taxon>Eukaryota</taxon>
        <taxon>Viridiplantae</taxon>
        <taxon>Streptophyta</taxon>
        <taxon>Embryophyta</taxon>
        <taxon>Tracheophyta</taxon>
        <taxon>Spermatophyta</taxon>
        <taxon>Magnoliopsida</taxon>
        <taxon>eudicotyledons</taxon>
        <taxon>Gunneridae</taxon>
        <taxon>Pentapetalae</taxon>
        <taxon>asterids</taxon>
        <taxon>Cornales</taxon>
        <taxon>Nyssaceae</taxon>
        <taxon>Nyssa</taxon>
    </lineage>
</organism>
<dbReference type="PANTHER" id="PTHR32175:SF21">
    <property type="entry name" value="SULFOTRANSFERASE"/>
    <property type="match status" value="1"/>
</dbReference>
<dbReference type="OrthoDB" id="2015035at2759"/>
<keyword evidence="3" id="KW-1185">Reference proteome</keyword>